<keyword evidence="5 7" id="KW-0413">Isomerase</keyword>
<keyword evidence="6 7" id="KW-0119">Carbohydrate metabolism</keyword>
<evidence type="ECO:0000256" key="7">
    <source>
        <dbReference type="HAMAP-Rule" id="MF_01235"/>
    </source>
</evidence>
<evidence type="ECO:0000256" key="3">
    <source>
        <dbReference type="ARBA" id="ARBA00005081"/>
    </source>
</evidence>
<dbReference type="CDD" id="cd04729">
    <property type="entry name" value="NanE"/>
    <property type="match status" value="1"/>
</dbReference>
<evidence type="ECO:0000256" key="4">
    <source>
        <dbReference type="ARBA" id="ARBA00007439"/>
    </source>
</evidence>
<dbReference type="InterPro" id="IPR011060">
    <property type="entry name" value="RibuloseP-bd_barrel"/>
</dbReference>
<evidence type="ECO:0000313" key="9">
    <source>
        <dbReference type="Proteomes" id="UP001519289"/>
    </source>
</evidence>
<dbReference type="HAMAP" id="MF_01235">
    <property type="entry name" value="ManNAc6P_epimer"/>
    <property type="match status" value="1"/>
</dbReference>
<evidence type="ECO:0000313" key="8">
    <source>
        <dbReference type="EMBL" id="MBP2019616.1"/>
    </source>
</evidence>
<dbReference type="PANTHER" id="PTHR36204:SF1">
    <property type="entry name" value="N-ACETYLMANNOSAMINE-6-PHOSPHATE 2-EPIMERASE-RELATED"/>
    <property type="match status" value="1"/>
</dbReference>
<dbReference type="SUPFAM" id="SSF51366">
    <property type="entry name" value="Ribulose-phoshate binding barrel"/>
    <property type="match status" value="1"/>
</dbReference>
<dbReference type="PANTHER" id="PTHR36204">
    <property type="entry name" value="N-ACETYLMANNOSAMINE-6-PHOSPHATE 2-EPIMERASE-RELATED"/>
    <property type="match status" value="1"/>
</dbReference>
<dbReference type="InterPro" id="IPR007260">
    <property type="entry name" value="NanE"/>
</dbReference>
<proteinExistence type="inferred from homology"/>
<sequence>MHDVIATLRGGLIVSCQAEPGDPLWGVDHMVALARAAAVGGAVAIRTNYPQHVSAIRQAVPLPVIGIYKKHYPNSPVYITPTMAEVCAIAEAGADIVAVELTDQPRPDGLSNAEFIAQIRRACPGLRVMADISTLAEGQAAAALGVDLVSTTLSGYTPYSRQMDGPDLQLIGELARSVSVPVVAEGRFWDPRDCARALELGAHAVVVGTAITRPQTVTAWYVQAMRAAARPTL</sequence>
<keyword evidence="9" id="KW-1185">Reference proteome</keyword>
<evidence type="ECO:0000256" key="1">
    <source>
        <dbReference type="ARBA" id="ARBA00000056"/>
    </source>
</evidence>
<evidence type="ECO:0000256" key="6">
    <source>
        <dbReference type="ARBA" id="ARBA00023277"/>
    </source>
</evidence>
<comment type="pathway">
    <text evidence="3 7">Amino-sugar metabolism; N-acetylneuraminate degradation; D-fructose 6-phosphate from N-acetylneuraminate: step 3/5.</text>
</comment>
<comment type="function">
    <text evidence="2 7">Converts N-acetylmannosamine-6-phosphate (ManNAc-6-P) to N-acetylglucosamine-6-phosphate (GlcNAc-6-P).</text>
</comment>
<reference evidence="8 9" key="1">
    <citation type="submission" date="2021-03" db="EMBL/GenBank/DDBJ databases">
        <title>Genomic Encyclopedia of Type Strains, Phase IV (KMG-IV): sequencing the most valuable type-strain genomes for metagenomic binning, comparative biology and taxonomic classification.</title>
        <authorList>
            <person name="Goeker M."/>
        </authorList>
    </citation>
    <scope>NUCLEOTIDE SEQUENCE [LARGE SCALE GENOMIC DNA]</scope>
    <source>
        <strain evidence="8 9">DSM 27138</strain>
    </source>
</reference>
<comment type="similarity">
    <text evidence="4 7">Belongs to the NanE family.</text>
</comment>
<organism evidence="8 9">
    <name type="scientific">Symbiobacterium terraclitae</name>
    <dbReference type="NCBI Taxonomy" id="557451"/>
    <lineage>
        <taxon>Bacteria</taxon>
        <taxon>Bacillati</taxon>
        <taxon>Bacillota</taxon>
        <taxon>Clostridia</taxon>
        <taxon>Eubacteriales</taxon>
        <taxon>Symbiobacteriaceae</taxon>
        <taxon>Symbiobacterium</taxon>
    </lineage>
</organism>
<dbReference type="EMBL" id="JAGGLG010000031">
    <property type="protein sequence ID" value="MBP2019616.1"/>
    <property type="molecule type" value="Genomic_DNA"/>
</dbReference>
<comment type="caution">
    <text evidence="8">The sequence shown here is derived from an EMBL/GenBank/DDBJ whole genome shotgun (WGS) entry which is preliminary data.</text>
</comment>
<gene>
    <name evidence="7" type="primary">nanE</name>
    <name evidence="8" type="ORF">J2Z79_003058</name>
</gene>
<dbReference type="GO" id="GO:0047465">
    <property type="term" value="F:N-acylglucosamine-6-phosphate 2-epimerase activity"/>
    <property type="evidence" value="ECO:0007669"/>
    <property type="project" value="UniProtKB-EC"/>
</dbReference>
<comment type="catalytic activity">
    <reaction evidence="1 7">
        <text>an N-acyl-D-glucosamine 6-phosphate = an N-acyl-D-mannosamine 6-phosphate</text>
        <dbReference type="Rhea" id="RHEA:23932"/>
        <dbReference type="ChEBI" id="CHEBI:57599"/>
        <dbReference type="ChEBI" id="CHEBI:57666"/>
        <dbReference type="EC" id="5.1.3.9"/>
    </reaction>
</comment>
<dbReference type="EC" id="5.1.3.9" evidence="7"/>
<dbReference type="NCBIfam" id="NF002231">
    <property type="entry name" value="PRK01130.1"/>
    <property type="match status" value="1"/>
</dbReference>
<protein>
    <recommendedName>
        <fullName evidence="7">Putative N-acetylmannosamine-6-phosphate 2-epimerase</fullName>
        <ecNumber evidence="7">5.1.3.9</ecNumber>
    </recommendedName>
    <alternativeName>
        <fullName evidence="7">ManNAc-6-P epimerase</fullName>
    </alternativeName>
</protein>
<name>A0ABS4JVR2_9FIRM</name>
<dbReference type="Gene3D" id="3.20.20.70">
    <property type="entry name" value="Aldolase class I"/>
    <property type="match status" value="1"/>
</dbReference>
<dbReference type="Pfam" id="PF04131">
    <property type="entry name" value="NanE"/>
    <property type="match status" value="1"/>
</dbReference>
<dbReference type="Proteomes" id="UP001519289">
    <property type="component" value="Unassembled WGS sequence"/>
</dbReference>
<evidence type="ECO:0000256" key="2">
    <source>
        <dbReference type="ARBA" id="ARBA00002147"/>
    </source>
</evidence>
<evidence type="ECO:0000256" key="5">
    <source>
        <dbReference type="ARBA" id="ARBA00023235"/>
    </source>
</evidence>
<accession>A0ABS4JVR2</accession>
<dbReference type="RefSeq" id="WP_209467719.1">
    <property type="nucleotide sequence ID" value="NZ_JAGGLG010000031.1"/>
</dbReference>
<dbReference type="InterPro" id="IPR013785">
    <property type="entry name" value="Aldolase_TIM"/>
</dbReference>